<protein>
    <submittedName>
        <fullName evidence="1">Uncharacterized protein</fullName>
    </submittedName>
</protein>
<reference evidence="1 2" key="1">
    <citation type="submission" date="2018-05" db="EMBL/GenBank/DDBJ databases">
        <title>Rhodoferax soyangensis sp.nov., isolated from an oligotrophic freshwater lake.</title>
        <authorList>
            <person name="Park M."/>
        </authorList>
    </citation>
    <scope>NUCLEOTIDE SEQUENCE [LARGE SCALE GENOMIC DNA]</scope>
    <source>
        <strain evidence="1 2">IMCC26218</strain>
    </source>
</reference>
<evidence type="ECO:0000313" key="1">
    <source>
        <dbReference type="EMBL" id="RFO94801.1"/>
    </source>
</evidence>
<keyword evidence="2" id="KW-1185">Reference proteome</keyword>
<accession>A0A3E1R6J8</accession>
<dbReference type="RefSeq" id="WP_117180251.1">
    <property type="nucleotide sequence ID" value="NZ_QFZK01000030.1"/>
</dbReference>
<gene>
    <name evidence="1" type="ORF">DIC66_21555</name>
</gene>
<name>A0A3E1R6J8_9BURK</name>
<sequence>MSKPIFERAFVITQRKYVNMFGNANLESINQVFNFRVEDLPLRPRQELPPQYGEPTFGLTFDLASGHTISMTKMVQFSSQDGMLEGVKHPLSSFGDAIDQAKVAFPSFEGAPTGLAPVLECSLDSASEDESWIAVPPICTVAIFESMAPAKDPEADTSTAVLIWFQDGFGLALDNRTKQQI</sequence>
<dbReference type="Proteomes" id="UP000260665">
    <property type="component" value="Unassembled WGS sequence"/>
</dbReference>
<comment type="caution">
    <text evidence="1">The sequence shown here is derived from an EMBL/GenBank/DDBJ whole genome shotgun (WGS) entry which is preliminary data.</text>
</comment>
<organism evidence="1 2">
    <name type="scientific">Rhodoferax lacus</name>
    <dbReference type="NCBI Taxonomy" id="2184758"/>
    <lineage>
        <taxon>Bacteria</taxon>
        <taxon>Pseudomonadati</taxon>
        <taxon>Pseudomonadota</taxon>
        <taxon>Betaproteobacteria</taxon>
        <taxon>Burkholderiales</taxon>
        <taxon>Comamonadaceae</taxon>
        <taxon>Rhodoferax</taxon>
    </lineage>
</organism>
<proteinExistence type="predicted"/>
<dbReference type="AlphaFoldDB" id="A0A3E1R6J8"/>
<dbReference type="EMBL" id="QFZK01000030">
    <property type="protein sequence ID" value="RFO94801.1"/>
    <property type="molecule type" value="Genomic_DNA"/>
</dbReference>
<evidence type="ECO:0000313" key="2">
    <source>
        <dbReference type="Proteomes" id="UP000260665"/>
    </source>
</evidence>